<dbReference type="InterPro" id="IPR011004">
    <property type="entry name" value="Trimer_LpxA-like_sf"/>
</dbReference>
<dbReference type="SUPFAM" id="SSF51161">
    <property type="entry name" value="Trimeric LpxA-like enzymes"/>
    <property type="match status" value="1"/>
</dbReference>
<gene>
    <name evidence="1" type="ORF">Desgi_3426</name>
</gene>
<dbReference type="eggNOG" id="COG0110">
    <property type="taxonomic scope" value="Bacteria"/>
</dbReference>
<evidence type="ECO:0000313" key="1">
    <source>
        <dbReference type="EMBL" id="AGL02769.1"/>
    </source>
</evidence>
<evidence type="ECO:0008006" key="3">
    <source>
        <dbReference type="Google" id="ProtNLM"/>
    </source>
</evidence>
<proteinExistence type="predicted"/>
<dbReference type="PANTHER" id="PTHR43300">
    <property type="entry name" value="ACETYLTRANSFERASE"/>
    <property type="match status" value="1"/>
</dbReference>
<organism evidence="1 2">
    <name type="scientific">Desulfoscipio gibsoniae DSM 7213</name>
    <dbReference type="NCBI Taxonomy" id="767817"/>
    <lineage>
        <taxon>Bacteria</taxon>
        <taxon>Bacillati</taxon>
        <taxon>Bacillota</taxon>
        <taxon>Clostridia</taxon>
        <taxon>Eubacteriales</taxon>
        <taxon>Desulfallaceae</taxon>
        <taxon>Desulfoscipio</taxon>
    </lineage>
</organism>
<dbReference type="KEGG" id="dgi:Desgi_3426"/>
<dbReference type="HOGENOM" id="CLU_051638_5_1_9"/>
<dbReference type="PANTHER" id="PTHR43300:SF11">
    <property type="entry name" value="ACETYLTRANSFERASE RV3034C-RELATED"/>
    <property type="match status" value="1"/>
</dbReference>
<dbReference type="STRING" id="767817.Desgi_3426"/>
<accession>R4KJG6</accession>
<dbReference type="Pfam" id="PF00132">
    <property type="entry name" value="Hexapep"/>
    <property type="match status" value="1"/>
</dbReference>
<evidence type="ECO:0000313" key="2">
    <source>
        <dbReference type="Proteomes" id="UP000013520"/>
    </source>
</evidence>
<name>R4KJG6_9FIRM</name>
<dbReference type="CDD" id="cd03349">
    <property type="entry name" value="LbH_XAT"/>
    <property type="match status" value="1"/>
</dbReference>
<keyword evidence="2" id="KW-1185">Reference proteome</keyword>
<dbReference type="Gene3D" id="2.160.10.10">
    <property type="entry name" value="Hexapeptide repeat proteins"/>
    <property type="match status" value="1"/>
</dbReference>
<dbReference type="Proteomes" id="UP000013520">
    <property type="component" value="Chromosome"/>
</dbReference>
<dbReference type="EMBL" id="CP003273">
    <property type="protein sequence ID" value="AGL02769.1"/>
    <property type="molecule type" value="Genomic_DNA"/>
</dbReference>
<sequence>MLAIIGENSAVVPFYHYFIFGPDDEIRVGKYSGMSVGAKILGGGEHYYENIACSPMNSVLNLIDHSVKEPGANKDFLGDFLKCYRKDIYTKGPTIIGNDVLISYNATILSGIKVGDGAFIGAGAVVRKDVPPYAIVLGNPGRIAGYRFSEEQIKALLRIRWWDWSFEELFAFKEYFAGDVDTFIARALEKMEKEGRL</sequence>
<dbReference type="InterPro" id="IPR050179">
    <property type="entry name" value="Trans_hexapeptide_repeat"/>
</dbReference>
<protein>
    <recommendedName>
        <fullName evidence="3">Acetyltransferase (Isoleucine patch superfamily)</fullName>
    </recommendedName>
</protein>
<dbReference type="AlphaFoldDB" id="R4KJG6"/>
<dbReference type="RefSeq" id="WP_006524578.1">
    <property type="nucleotide sequence ID" value="NC_021184.1"/>
</dbReference>
<dbReference type="InterPro" id="IPR001451">
    <property type="entry name" value="Hexapep"/>
</dbReference>
<reference evidence="1 2" key="1">
    <citation type="submission" date="2012-01" db="EMBL/GenBank/DDBJ databases">
        <title>Complete sequence of Desulfotomaculum gibsoniae DSM 7213.</title>
        <authorList>
            <consortium name="US DOE Joint Genome Institute"/>
            <person name="Lucas S."/>
            <person name="Han J."/>
            <person name="Lapidus A."/>
            <person name="Cheng J.-F."/>
            <person name="Goodwin L."/>
            <person name="Pitluck S."/>
            <person name="Peters L."/>
            <person name="Ovchinnikova G."/>
            <person name="Teshima H."/>
            <person name="Detter J.C."/>
            <person name="Han C."/>
            <person name="Tapia R."/>
            <person name="Land M."/>
            <person name="Hauser L."/>
            <person name="Kyrpides N."/>
            <person name="Ivanova N."/>
            <person name="Pagani I."/>
            <person name="Parshina S."/>
            <person name="Plugge C."/>
            <person name="Muyzer G."/>
            <person name="Kuever J."/>
            <person name="Ivanova A."/>
            <person name="Nazina T."/>
            <person name="Klenk H.-P."/>
            <person name="Brambilla E."/>
            <person name="Spring S."/>
            <person name="Stams A.F."/>
            <person name="Woyke T."/>
        </authorList>
    </citation>
    <scope>NUCLEOTIDE SEQUENCE [LARGE SCALE GENOMIC DNA]</scope>
    <source>
        <strain evidence="1 2">DSM 7213</strain>
    </source>
</reference>